<name>A0A8E0RVD9_9TREM</name>
<reference evidence="4" key="1">
    <citation type="submission" date="2019-05" db="EMBL/GenBank/DDBJ databases">
        <title>Annotation for the trematode Fasciolopsis buski.</title>
        <authorList>
            <person name="Choi Y.-J."/>
        </authorList>
    </citation>
    <scope>NUCLEOTIDE SEQUENCE</scope>
    <source>
        <strain evidence="4">HT</strain>
        <tissue evidence="4">Whole worm</tissue>
    </source>
</reference>
<feature type="domain" description="Rab-GAP TBC" evidence="3">
    <location>
        <begin position="1"/>
        <end position="69"/>
    </location>
</feature>
<dbReference type="InterPro" id="IPR035969">
    <property type="entry name" value="Rab-GAP_TBC_sf"/>
</dbReference>
<dbReference type="Pfam" id="PF00566">
    <property type="entry name" value="RabGAP-TBC"/>
    <property type="match status" value="1"/>
</dbReference>
<dbReference type="SUPFAM" id="SSF47923">
    <property type="entry name" value="Ypt/Rab-GAP domain of gyp1p"/>
    <property type="match status" value="1"/>
</dbReference>
<dbReference type="PANTHER" id="PTHR20913">
    <property type="entry name" value="TBC1 DOMAIN FAMILY MEMBER 20/GTPASE"/>
    <property type="match status" value="1"/>
</dbReference>
<comment type="caution">
    <text evidence="4">The sequence shown here is derived from an EMBL/GenBank/DDBJ whole genome shotgun (WGS) entry which is preliminary data.</text>
</comment>
<dbReference type="AlphaFoldDB" id="A0A8E0RVD9"/>
<dbReference type="InterPro" id="IPR045913">
    <property type="entry name" value="TBC20/Gyp8-like"/>
</dbReference>
<keyword evidence="5" id="KW-1185">Reference proteome</keyword>
<dbReference type="Gene3D" id="1.10.472.80">
    <property type="entry name" value="Ypt/Rab-GAP domain of gyp1p, domain 3"/>
    <property type="match status" value="1"/>
</dbReference>
<dbReference type="Proteomes" id="UP000728185">
    <property type="component" value="Unassembled WGS sequence"/>
</dbReference>
<evidence type="ECO:0000256" key="1">
    <source>
        <dbReference type="ARBA" id="ARBA00022468"/>
    </source>
</evidence>
<keyword evidence="2" id="KW-1133">Transmembrane helix</keyword>
<accession>A0A8E0RVD9</accession>
<gene>
    <name evidence="4" type="ORF">FBUS_06631</name>
</gene>
<dbReference type="EMBL" id="LUCM01008031">
    <property type="protein sequence ID" value="KAA0189068.1"/>
    <property type="molecule type" value="Genomic_DNA"/>
</dbReference>
<sequence>MEESMSSTVDYMQLIFALLGHLRPKLVEKLEMVGLGPDFALSWIVTWFAHVLPDTADVRRLFDLFLATDPMMLIYVSVAVIIRSDEEVHSTTDDFGMLHHTLLRLPKKHPVEELVRYAIKFYIAVPPEQLTELANQRMTRKNVTRSVRPTRPIKSKRQINPLYLGALIVAAVAYFIYSWRTY</sequence>
<dbReference type="InterPro" id="IPR000195">
    <property type="entry name" value="Rab-GAP-TBC_dom"/>
</dbReference>
<keyword evidence="2" id="KW-0472">Membrane</keyword>
<dbReference type="PROSITE" id="PS50086">
    <property type="entry name" value="TBC_RABGAP"/>
    <property type="match status" value="1"/>
</dbReference>
<dbReference type="PANTHER" id="PTHR20913:SF7">
    <property type="entry name" value="RE60063P"/>
    <property type="match status" value="1"/>
</dbReference>
<keyword evidence="1" id="KW-0343">GTPase activation</keyword>
<keyword evidence="2" id="KW-0812">Transmembrane</keyword>
<evidence type="ECO:0000313" key="4">
    <source>
        <dbReference type="EMBL" id="KAA0189068.1"/>
    </source>
</evidence>
<evidence type="ECO:0000256" key="2">
    <source>
        <dbReference type="SAM" id="Phobius"/>
    </source>
</evidence>
<dbReference type="GO" id="GO:0005789">
    <property type="term" value="C:endoplasmic reticulum membrane"/>
    <property type="evidence" value="ECO:0007669"/>
    <property type="project" value="TreeGrafter"/>
</dbReference>
<feature type="transmembrane region" description="Helical" evidence="2">
    <location>
        <begin position="161"/>
        <end position="179"/>
    </location>
</feature>
<dbReference type="GO" id="GO:0005096">
    <property type="term" value="F:GTPase activator activity"/>
    <property type="evidence" value="ECO:0007669"/>
    <property type="project" value="UniProtKB-KW"/>
</dbReference>
<dbReference type="OrthoDB" id="206700at2759"/>
<evidence type="ECO:0000259" key="3">
    <source>
        <dbReference type="PROSITE" id="PS50086"/>
    </source>
</evidence>
<evidence type="ECO:0000313" key="5">
    <source>
        <dbReference type="Proteomes" id="UP000728185"/>
    </source>
</evidence>
<dbReference type="GO" id="GO:0006888">
    <property type="term" value="P:endoplasmic reticulum to Golgi vesicle-mediated transport"/>
    <property type="evidence" value="ECO:0007669"/>
    <property type="project" value="TreeGrafter"/>
</dbReference>
<protein>
    <submittedName>
        <fullName evidence="4">TBC1 domain family</fullName>
    </submittedName>
</protein>
<proteinExistence type="predicted"/>
<organism evidence="4 5">
    <name type="scientific">Fasciolopsis buskii</name>
    <dbReference type="NCBI Taxonomy" id="27845"/>
    <lineage>
        <taxon>Eukaryota</taxon>
        <taxon>Metazoa</taxon>
        <taxon>Spiralia</taxon>
        <taxon>Lophotrochozoa</taxon>
        <taxon>Platyhelminthes</taxon>
        <taxon>Trematoda</taxon>
        <taxon>Digenea</taxon>
        <taxon>Plagiorchiida</taxon>
        <taxon>Echinostomata</taxon>
        <taxon>Echinostomatoidea</taxon>
        <taxon>Fasciolidae</taxon>
        <taxon>Fasciolopsis</taxon>
    </lineage>
</organism>